<evidence type="ECO:0000313" key="6">
    <source>
        <dbReference type="EMBL" id="KDQ56675.1"/>
    </source>
</evidence>
<dbReference type="OrthoDB" id="7862313at2759"/>
<dbReference type="Gene3D" id="2.60.40.10">
    <property type="entry name" value="Immunoglobulins"/>
    <property type="match status" value="1"/>
</dbReference>
<comment type="subcellular location">
    <subcellularLocation>
        <location evidence="2">Cytoplasmic vesicle</location>
        <location evidence="2">Phagosome membrane</location>
    </subcellularLocation>
    <subcellularLocation>
        <location evidence="1">Early endosome membrane</location>
    </subcellularLocation>
</comment>
<dbReference type="EMBL" id="KL197721">
    <property type="protein sequence ID" value="KDQ56675.1"/>
    <property type="molecule type" value="Genomic_DNA"/>
</dbReference>
<dbReference type="InterPro" id="IPR008936">
    <property type="entry name" value="Rho_GTPase_activation_prot"/>
</dbReference>
<dbReference type="SUPFAM" id="SSF56219">
    <property type="entry name" value="DNase I-like"/>
    <property type="match status" value="1"/>
</dbReference>
<dbReference type="Proteomes" id="UP000027265">
    <property type="component" value="Unassembled WGS sequence"/>
</dbReference>
<dbReference type="Gene3D" id="1.10.555.10">
    <property type="entry name" value="Rho GTPase activation protein"/>
    <property type="match status" value="1"/>
</dbReference>
<keyword evidence="7" id="KW-1185">Reference proteome</keyword>
<evidence type="ECO:0000256" key="1">
    <source>
        <dbReference type="ARBA" id="ARBA00004146"/>
    </source>
</evidence>
<evidence type="ECO:0000313" key="7">
    <source>
        <dbReference type="Proteomes" id="UP000027265"/>
    </source>
</evidence>
<dbReference type="GO" id="GO:0007165">
    <property type="term" value="P:signal transduction"/>
    <property type="evidence" value="ECO:0007669"/>
    <property type="project" value="InterPro"/>
</dbReference>
<name>A0A067PS64_9AGAM</name>
<dbReference type="InterPro" id="IPR046985">
    <property type="entry name" value="IP5"/>
</dbReference>
<evidence type="ECO:0000256" key="2">
    <source>
        <dbReference type="ARBA" id="ARBA00004580"/>
    </source>
</evidence>
<feature type="domain" description="Rho-GAP" evidence="5">
    <location>
        <begin position="704"/>
        <end position="889"/>
    </location>
</feature>
<dbReference type="GO" id="GO:0004439">
    <property type="term" value="F:phosphatidylinositol-4,5-bisphosphate 5-phosphatase activity"/>
    <property type="evidence" value="ECO:0007669"/>
    <property type="project" value="TreeGrafter"/>
</dbReference>
<dbReference type="PANTHER" id="PTHR11200">
    <property type="entry name" value="INOSITOL 5-PHOSPHATASE"/>
    <property type="match status" value="1"/>
</dbReference>
<gene>
    <name evidence="6" type="ORF">JAAARDRAFT_194649</name>
</gene>
<protein>
    <recommendedName>
        <fullName evidence="5">Rho-GAP domain-containing protein</fullName>
    </recommendedName>
</protein>
<dbReference type="InterPro" id="IPR048869">
    <property type="entry name" value="OCRL-1_2_ASH"/>
</dbReference>
<evidence type="ECO:0000256" key="3">
    <source>
        <dbReference type="ARBA" id="ARBA00022753"/>
    </source>
</evidence>
<accession>A0A067PS64</accession>
<sequence>MDSLLATSVSSLLRSTEELKAILEADAPLDESLELGTRPWPGAISANQLAEKRRLLAVPVHTRLSPACAGSPGDDSGDISIIREEWVRARAREASLQDGGEVALKIRIGTFNVNGKMPSQDLSPWVRGIEPSRRSPADMNALPPLKPISPLSLGDVPVLERHDLSDQKTAGDMDIKSIRSQVSNTTNTMSSASTTSFSTTTTVVANPPAAKANNSRAEGSDPDMLVLGFQELDLSAEALLYSTKVTREDAWCDAVLAGLGEKAALYDKLASKQLVGMLLVIFVKKTLRDCFSDVKFCAVGSGILGVMGNKGGTAIRVSFTPLRKHSSEIWWPSPTILTFVNSHLAAFDEMVDRRNADFHDLSRRLTFNSGNNTPAEANQSPSQLLPISLVVGDRATCMMNVAHTASTTDLNYRIDLSDGDIRTLLGSHLREQNFQILLRSDQLNTAIRRGEAFEGFKEANISHLPTYRFSTGGLVDDLGYDMKLTSSLPSIPWPGSEYRCRRKPGWTDRILAISAPTASVAERSYQGHREITMSDHRPVSAEFEVHTKSVGARQFESELRRYYRLTADMEEDEEFEPPKIKLDSTLLDYGKIAYERSIAKSLEIENIGKIPCAFRFIPVEINDAIHPPWVQIEPMTGLVLPGEIVIISLTAHVDLPTASLLNLRRKSRLRSTLILHTALGKDHFISAHAVYGPVRSISPKHEMLPPERVQNAPQELMRLVNWLMSNATSIDLFLHSGDENLVTAIRECLDTGDEFPFAPNSNGAYEETICLSFGDALLRFLDSLADPVVPPALHAKCIEMTSRDEAFELLDEFPPESINVWISVTAFLHFICQQPSTANADEGSRQRFQRAEFLSATFAPVLLREVEATTPSLPVSPVGKRNFLMFFIE</sequence>
<dbReference type="SUPFAM" id="SSF48350">
    <property type="entry name" value="GTPase activation domain, GAP"/>
    <property type="match status" value="1"/>
</dbReference>
<keyword evidence="4" id="KW-0968">Cytoplasmic vesicle</keyword>
<dbReference type="InParanoid" id="A0A067PS64"/>
<dbReference type="SMART" id="SM00324">
    <property type="entry name" value="RhoGAP"/>
    <property type="match status" value="1"/>
</dbReference>
<dbReference type="PANTHER" id="PTHR11200:SF300">
    <property type="entry name" value="TYPE II INOSITOL 1,4,5-TRISPHOSPHATE 5-PHOSPHATASE"/>
    <property type="match status" value="1"/>
</dbReference>
<dbReference type="GO" id="GO:0046856">
    <property type="term" value="P:phosphatidylinositol dephosphorylation"/>
    <property type="evidence" value="ECO:0007669"/>
    <property type="project" value="InterPro"/>
</dbReference>
<keyword evidence="3" id="KW-0967">Endosome</keyword>
<dbReference type="InterPro" id="IPR036691">
    <property type="entry name" value="Endo/exonu/phosph_ase_sf"/>
</dbReference>
<dbReference type="Pfam" id="PF22669">
    <property type="entry name" value="Exo_endo_phos2"/>
    <property type="match status" value="1"/>
</dbReference>
<dbReference type="Gene3D" id="3.60.10.10">
    <property type="entry name" value="Endonuclease/exonuclease/phosphatase"/>
    <property type="match status" value="1"/>
</dbReference>
<dbReference type="GO" id="GO:0031901">
    <property type="term" value="C:early endosome membrane"/>
    <property type="evidence" value="ECO:0007669"/>
    <property type="project" value="UniProtKB-SubCell"/>
</dbReference>
<reference evidence="7" key="1">
    <citation type="journal article" date="2014" name="Proc. Natl. Acad. Sci. U.S.A.">
        <title>Extensive sampling of basidiomycete genomes demonstrates inadequacy of the white-rot/brown-rot paradigm for wood decay fungi.</title>
        <authorList>
            <person name="Riley R."/>
            <person name="Salamov A.A."/>
            <person name="Brown D.W."/>
            <person name="Nagy L.G."/>
            <person name="Floudas D."/>
            <person name="Held B.W."/>
            <person name="Levasseur A."/>
            <person name="Lombard V."/>
            <person name="Morin E."/>
            <person name="Otillar R."/>
            <person name="Lindquist E.A."/>
            <person name="Sun H."/>
            <person name="LaButti K.M."/>
            <person name="Schmutz J."/>
            <person name="Jabbour D."/>
            <person name="Luo H."/>
            <person name="Baker S.E."/>
            <person name="Pisabarro A.G."/>
            <person name="Walton J.D."/>
            <person name="Blanchette R.A."/>
            <person name="Henrissat B."/>
            <person name="Martin F."/>
            <person name="Cullen D."/>
            <person name="Hibbett D.S."/>
            <person name="Grigoriev I.V."/>
        </authorList>
    </citation>
    <scope>NUCLEOTIDE SEQUENCE [LARGE SCALE GENOMIC DNA]</scope>
    <source>
        <strain evidence="7">MUCL 33604</strain>
    </source>
</reference>
<dbReference type="AlphaFoldDB" id="A0A067PS64"/>
<dbReference type="InterPro" id="IPR013783">
    <property type="entry name" value="Ig-like_fold"/>
</dbReference>
<organism evidence="6 7">
    <name type="scientific">Jaapia argillacea MUCL 33604</name>
    <dbReference type="NCBI Taxonomy" id="933084"/>
    <lineage>
        <taxon>Eukaryota</taxon>
        <taxon>Fungi</taxon>
        <taxon>Dikarya</taxon>
        <taxon>Basidiomycota</taxon>
        <taxon>Agaricomycotina</taxon>
        <taxon>Agaricomycetes</taxon>
        <taxon>Agaricomycetidae</taxon>
        <taxon>Jaapiales</taxon>
        <taxon>Jaapiaceae</taxon>
        <taxon>Jaapia</taxon>
    </lineage>
</organism>
<dbReference type="Pfam" id="PF00620">
    <property type="entry name" value="RhoGAP"/>
    <property type="match status" value="1"/>
</dbReference>
<dbReference type="PROSITE" id="PS50238">
    <property type="entry name" value="RHOGAP"/>
    <property type="match status" value="1"/>
</dbReference>
<dbReference type="InterPro" id="IPR000300">
    <property type="entry name" value="IPPc"/>
</dbReference>
<dbReference type="Pfam" id="PF21310">
    <property type="entry name" value="OCRL-like_ASH"/>
    <property type="match status" value="1"/>
</dbReference>
<evidence type="ECO:0000259" key="5">
    <source>
        <dbReference type="PROSITE" id="PS50238"/>
    </source>
</evidence>
<evidence type="ECO:0000256" key="4">
    <source>
        <dbReference type="ARBA" id="ARBA00023329"/>
    </source>
</evidence>
<dbReference type="SMART" id="SM00128">
    <property type="entry name" value="IPPc"/>
    <property type="match status" value="1"/>
</dbReference>
<dbReference type="InterPro" id="IPR000198">
    <property type="entry name" value="RhoGAP_dom"/>
</dbReference>
<proteinExistence type="predicted"/>
<dbReference type="STRING" id="933084.A0A067PS64"/>
<dbReference type="HOGENOM" id="CLU_006779_0_0_1"/>